<dbReference type="PANTHER" id="PTHR43798:SF28">
    <property type="entry name" value="AB HYDROLASE-1 DOMAIN-CONTAINING PROTEIN"/>
    <property type="match status" value="1"/>
</dbReference>
<organism evidence="3 7">
    <name type="scientific">Staphylococcus devriesei</name>
    <dbReference type="NCBI Taxonomy" id="586733"/>
    <lineage>
        <taxon>Bacteria</taxon>
        <taxon>Bacillati</taxon>
        <taxon>Bacillota</taxon>
        <taxon>Bacilli</taxon>
        <taxon>Bacillales</taxon>
        <taxon>Staphylococcaceae</taxon>
        <taxon>Staphylococcus</taxon>
    </lineage>
</organism>
<dbReference type="SUPFAM" id="SSF53474">
    <property type="entry name" value="alpha/beta-Hydrolases"/>
    <property type="match status" value="1"/>
</dbReference>
<dbReference type="Gene3D" id="3.40.50.1820">
    <property type="entry name" value="alpha/beta hydrolase"/>
    <property type="match status" value="1"/>
</dbReference>
<dbReference type="AlphaFoldDB" id="A0A2K4DQM8"/>
<dbReference type="EMBL" id="PYZI01000003">
    <property type="protein sequence ID" value="PTF14573.1"/>
    <property type="molecule type" value="Genomic_DNA"/>
</dbReference>
<evidence type="ECO:0000313" key="6">
    <source>
        <dbReference type="Proteomes" id="UP000242547"/>
    </source>
</evidence>
<dbReference type="Proteomes" id="UP000242547">
    <property type="component" value="Unassembled WGS sequence"/>
</dbReference>
<evidence type="ECO:0000313" key="3">
    <source>
        <dbReference type="EMBL" id="PTF14133.1"/>
    </source>
</evidence>
<dbReference type="EMBL" id="PYZH01000044">
    <property type="protein sequence ID" value="PTF14133.1"/>
    <property type="molecule type" value="Genomic_DNA"/>
</dbReference>
<dbReference type="PRINTS" id="PR00111">
    <property type="entry name" value="ABHYDROLASE"/>
</dbReference>
<dbReference type="GO" id="GO:0016787">
    <property type="term" value="F:hydrolase activity"/>
    <property type="evidence" value="ECO:0007669"/>
    <property type="project" value="UniProtKB-KW"/>
</dbReference>
<evidence type="ECO:0000259" key="1">
    <source>
        <dbReference type="Pfam" id="PF00561"/>
    </source>
</evidence>
<evidence type="ECO:0000313" key="4">
    <source>
        <dbReference type="EMBL" id="PTF14573.1"/>
    </source>
</evidence>
<comment type="caution">
    <text evidence="3">The sequence shown here is derived from an EMBL/GenBank/DDBJ whole genome shotgun (WGS) entry which is preliminary data.</text>
</comment>
<reference evidence="4" key="2">
    <citation type="submission" date="2018-03" db="EMBL/GenBank/DDBJ databases">
        <authorList>
            <person name="Naushad S."/>
        </authorList>
    </citation>
    <scope>NUCLEOTIDE SEQUENCE</scope>
    <source>
        <strain evidence="4">SNUC 1409</strain>
    </source>
</reference>
<dbReference type="GeneID" id="48888783"/>
<evidence type="ECO:0000313" key="5">
    <source>
        <dbReference type="Proteomes" id="UP000242088"/>
    </source>
</evidence>
<proteinExistence type="predicted"/>
<dbReference type="InterPro" id="IPR029058">
    <property type="entry name" value="AB_hydrolase_fold"/>
</dbReference>
<dbReference type="Proteomes" id="UP000243350">
    <property type="component" value="Unassembled WGS sequence"/>
</dbReference>
<feature type="domain" description="AB hydrolase-1" evidence="1">
    <location>
        <begin position="22"/>
        <end position="246"/>
    </location>
</feature>
<name>A0A2K4DQM8_9STAP</name>
<keyword evidence="3" id="KW-0378">Hydrolase</keyword>
<protein>
    <submittedName>
        <fullName evidence="3">Alpha/beta hydrolase</fullName>
    </submittedName>
</protein>
<dbReference type="Pfam" id="PF00561">
    <property type="entry name" value="Abhydrolase_1"/>
    <property type="match status" value="1"/>
</dbReference>
<gene>
    <name evidence="2" type="ORF">BUY44_05875</name>
    <name evidence="4" type="ORF">BUY47_03915</name>
    <name evidence="3" type="ORF">BUY48_07740</name>
</gene>
<dbReference type="InterPro" id="IPR050266">
    <property type="entry name" value="AB_hydrolase_sf"/>
</dbReference>
<keyword evidence="5" id="KW-1185">Reference proteome</keyword>
<dbReference type="InterPro" id="IPR000073">
    <property type="entry name" value="AB_hydrolase_1"/>
</dbReference>
<dbReference type="RefSeq" id="WP_103166122.1">
    <property type="nucleotide sequence ID" value="NZ_CP130489.1"/>
</dbReference>
<evidence type="ECO:0000313" key="7">
    <source>
        <dbReference type="Proteomes" id="UP000243350"/>
    </source>
</evidence>
<dbReference type="PANTHER" id="PTHR43798">
    <property type="entry name" value="MONOACYLGLYCEROL LIPASE"/>
    <property type="match status" value="1"/>
</dbReference>
<dbReference type="Proteomes" id="UP000242088">
    <property type="component" value="Unassembled WGS sequence"/>
</dbReference>
<dbReference type="GO" id="GO:0016020">
    <property type="term" value="C:membrane"/>
    <property type="evidence" value="ECO:0007669"/>
    <property type="project" value="TreeGrafter"/>
</dbReference>
<reference evidence="5 6" key="1">
    <citation type="journal article" date="2016" name="Front. Microbiol.">
        <title>Comprehensive Phylogenetic Analysis of Bovine Non-aureus Staphylococci Species Based on Whole-Genome Sequencing.</title>
        <authorList>
            <person name="Naushad S."/>
            <person name="Barkema H.W."/>
            <person name="Luby C."/>
            <person name="Condas L.A."/>
            <person name="Nobrega D.B."/>
            <person name="Carson D.A."/>
            <person name="De Buck J."/>
        </authorList>
    </citation>
    <scope>NUCLEOTIDE SEQUENCE [LARGE SCALE GENOMIC DNA]</scope>
    <source>
        <strain evidence="4 5">SNUC 1409</strain>
        <strain evidence="3 7">SNUC 4143</strain>
        <strain evidence="2 6">SNUC 761</strain>
    </source>
</reference>
<sequence>MKKIQTVNQTKIAYQDEGQGIPIILIHGLDGNSAAFYLLNKQLQDQYRVIAYDVRGHGKSSRPNSYSLDDHVKDLYILMDKLNINRAHILGHDMGGIIAREFTEKHEKKVHSLTIISSKVEDIIHGFTKLMIEQQDEVAGFNKSEALLILFPFIYKNYGQAMKWFQRQRLYSKQSPEDSAVASRALLETVNANKKFTHNIEVPTLIINGRYDPIIRDKNHYEMEEHFQNIEKVLFEDSGHAPYVEEADRFLDLFLSFIEKYKSY</sequence>
<reference evidence="3" key="3">
    <citation type="submission" date="2018-03" db="EMBL/GenBank/DDBJ databases">
        <authorList>
            <person name="Keele B.F."/>
        </authorList>
    </citation>
    <scope>NUCLEOTIDE SEQUENCE</scope>
    <source>
        <strain evidence="3">SNUC 4143</strain>
        <strain evidence="2">SNUC 761</strain>
    </source>
</reference>
<dbReference type="EMBL" id="PYZL01000030">
    <property type="protein sequence ID" value="PTE73466.1"/>
    <property type="molecule type" value="Genomic_DNA"/>
</dbReference>
<accession>A0A2K4DQM8</accession>
<evidence type="ECO:0000313" key="2">
    <source>
        <dbReference type="EMBL" id="PTE73466.1"/>
    </source>
</evidence>
<dbReference type="OrthoDB" id="9805423at2"/>